<keyword evidence="5 6" id="KW-0472">Membrane</keyword>
<protein>
    <submittedName>
        <fullName evidence="7">Lipopolysaccharide biosynthesis protein</fullName>
    </submittedName>
</protein>
<dbReference type="Pfam" id="PF13440">
    <property type="entry name" value="Polysacc_synt_3"/>
    <property type="match status" value="1"/>
</dbReference>
<feature type="transmembrane region" description="Helical" evidence="6">
    <location>
        <begin position="46"/>
        <end position="72"/>
    </location>
</feature>
<evidence type="ECO:0000256" key="2">
    <source>
        <dbReference type="ARBA" id="ARBA00022475"/>
    </source>
</evidence>
<dbReference type="RefSeq" id="WP_138602813.1">
    <property type="nucleotide sequence ID" value="NZ_VCIA01000001.1"/>
</dbReference>
<dbReference type="PANTHER" id="PTHR30250:SF28">
    <property type="entry name" value="POLYSACCHARIDE BIOSYNTHESIS PROTEIN"/>
    <property type="match status" value="1"/>
</dbReference>
<name>A0A5S3QJ20_9BACI</name>
<feature type="transmembrane region" description="Helical" evidence="6">
    <location>
        <begin position="398"/>
        <end position="419"/>
    </location>
</feature>
<evidence type="ECO:0000256" key="4">
    <source>
        <dbReference type="ARBA" id="ARBA00022989"/>
    </source>
</evidence>
<feature type="transmembrane region" description="Helical" evidence="6">
    <location>
        <begin position="12"/>
        <end position="34"/>
    </location>
</feature>
<dbReference type="OrthoDB" id="109075at2"/>
<keyword evidence="3 6" id="KW-0812">Transmembrane</keyword>
<dbReference type="PANTHER" id="PTHR30250">
    <property type="entry name" value="PST FAMILY PREDICTED COLANIC ACID TRANSPORTER"/>
    <property type="match status" value="1"/>
</dbReference>
<evidence type="ECO:0000256" key="6">
    <source>
        <dbReference type="SAM" id="Phobius"/>
    </source>
</evidence>
<feature type="transmembrane region" description="Helical" evidence="6">
    <location>
        <begin position="341"/>
        <end position="358"/>
    </location>
</feature>
<feature type="transmembrane region" description="Helical" evidence="6">
    <location>
        <begin position="118"/>
        <end position="138"/>
    </location>
</feature>
<feature type="transmembrane region" description="Helical" evidence="6">
    <location>
        <begin position="306"/>
        <end position="326"/>
    </location>
</feature>
<comment type="caution">
    <text evidence="7">The sequence shown here is derived from an EMBL/GenBank/DDBJ whole genome shotgun (WGS) entry which is preliminary data.</text>
</comment>
<gene>
    <name evidence="7" type="ORF">FFL34_07220</name>
</gene>
<evidence type="ECO:0000256" key="3">
    <source>
        <dbReference type="ARBA" id="ARBA00022692"/>
    </source>
</evidence>
<evidence type="ECO:0000256" key="5">
    <source>
        <dbReference type="ARBA" id="ARBA00023136"/>
    </source>
</evidence>
<organism evidence="7 8">
    <name type="scientific">Lentibacillus cibarius</name>
    <dbReference type="NCBI Taxonomy" id="2583219"/>
    <lineage>
        <taxon>Bacteria</taxon>
        <taxon>Bacillati</taxon>
        <taxon>Bacillota</taxon>
        <taxon>Bacilli</taxon>
        <taxon>Bacillales</taxon>
        <taxon>Bacillaceae</taxon>
        <taxon>Lentibacillus</taxon>
    </lineage>
</organism>
<dbReference type="InterPro" id="IPR050833">
    <property type="entry name" value="Poly_Biosynth_Transport"/>
</dbReference>
<dbReference type="EMBL" id="VCIA01000001">
    <property type="protein sequence ID" value="TMN21930.1"/>
    <property type="molecule type" value="Genomic_DNA"/>
</dbReference>
<dbReference type="GO" id="GO:0005886">
    <property type="term" value="C:plasma membrane"/>
    <property type="evidence" value="ECO:0007669"/>
    <property type="project" value="UniProtKB-SubCell"/>
</dbReference>
<evidence type="ECO:0000313" key="8">
    <source>
        <dbReference type="Proteomes" id="UP000306980"/>
    </source>
</evidence>
<keyword evidence="2" id="KW-1003">Cell membrane</keyword>
<dbReference type="AlphaFoldDB" id="A0A5S3QJ20"/>
<sequence length="429" mass="46812">MKKNINKLSKSHFVRNVTVMATGAAGAQAITIALSPIITRLYGPEAFGIMGTFTALTSIIIPVAALTYPIAIVLPKSDKNAKGLIKLSIFVTLIIAFLTTIILLFFKNSILEAFQIEGISSFLYLIPLVIIFAGLMQVSEQWLIRTNQFSINAKANFMQSVVVNGGKVGIGLIYPTATVLVALQATGNGIKALMMIIFAKRSDYKGEMQPQERGDSVKKLAKKHRDFPLYRAPEEFFSAISQNIPILFLTSFFGPAAAGFYNIGKTVLSLPSRLIGQSIGDVFYPRISEAANNGESLNRLIIKATLALGAIGIIPFGTVIMFGPWLFEFVFGEGWNVAGEYSRWISLASFSVFMNKPSVRAIPVLALQRLYLFFSIIRLIIRSSALIVGFVVFDSDVIAIALFGITGALLNAVLILSTIKISKKLYKSN</sequence>
<proteinExistence type="predicted"/>
<reference evidence="7 8" key="1">
    <citation type="submission" date="2019-05" db="EMBL/GenBank/DDBJ databases">
        <title>Genomic analysis of Lentibacillus sp. NKC220-2.</title>
        <authorList>
            <person name="Oh Y.J."/>
        </authorList>
    </citation>
    <scope>NUCLEOTIDE SEQUENCE [LARGE SCALE GENOMIC DNA]</scope>
    <source>
        <strain evidence="7 8">NKC220-2</strain>
    </source>
</reference>
<accession>A0A5S3QJ20</accession>
<evidence type="ECO:0000256" key="1">
    <source>
        <dbReference type="ARBA" id="ARBA00004651"/>
    </source>
</evidence>
<keyword evidence="4 6" id="KW-1133">Transmembrane helix</keyword>
<comment type="subcellular location">
    <subcellularLocation>
        <location evidence="1">Cell membrane</location>
        <topology evidence="1">Multi-pass membrane protein</topology>
    </subcellularLocation>
</comment>
<dbReference type="Proteomes" id="UP000306980">
    <property type="component" value="Unassembled WGS sequence"/>
</dbReference>
<feature type="transmembrane region" description="Helical" evidence="6">
    <location>
        <begin position="370"/>
        <end position="392"/>
    </location>
</feature>
<evidence type="ECO:0000313" key="7">
    <source>
        <dbReference type="EMBL" id="TMN21930.1"/>
    </source>
</evidence>
<feature type="transmembrane region" description="Helical" evidence="6">
    <location>
        <begin position="84"/>
        <end position="106"/>
    </location>
</feature>